<accession>A0ABD4LAH8</accession>
<dbReference type="RefSeq" id="WP_200152069.1">
    <property type="nucleotide sequence ID" value="NZ_AP022934.1"/>
</dbReference>
<sequence length="363" mass="41490">MHRIRDVIVLSDIMKLPKAELVDICTDLGLDSSGVAFDLATRIWEGLGNHQQLESLQRVEDKLLAGKTSVTWFELENREALRGIKEIIIERANFNPFERVREYNPAELTSDPILISAAYGQSETEYYLRYVYNSGTRREVALNELRIVPRPSVTNVYINEEEGIIEVRADARSATKVASSLAQLINREITLEPINVLAPFGNNVERFADQLEGELIDATSTPELEILMEDFTGEHNTAILRILNSLNTFFDEDDEERLIRELREASEVFEDYILTVPFTALILCGMEKVGLRVNQGDLRESPLYDYLRPHLQHQGGFIKFTRPIAGIEKSFTVRVGITTKSVYFTTPCSEEVIRYVRDRVLHY</sequence>
<protein>
    <recommendedName>
        <fullName evidence="3">Carrier domain-containing protein</fullName>
    </recommendedName>
</protein>
<evidence type="ECO:0000313" key="2">
    <source>
        <dbReference type="Proteomes" id="UP000613452"/>
    </source>
</evidence>
<dbReference type="AlphaFoldDB" id="A0ABD4LAH8"/>
<dbReference type="Proteomes" id="UP000613452">
    <property type="component" value="Unassembled WGS sequence"/>
</dbReference>
<evidence type="ECO:0008006" key="3">
    <source>
        <dbReference type="Google" id="ProtNLM"/>
    </source>
</evidence>
<evidence type="ECO:0000313" key="1">
    <source>
        <dbReference type="EMBL" id="MBK1607109.1"/>
    </source>
</evidence>
<name>A0ABD4LAH8_BACCE</name>
<gene>
    <name evidence="1" type="ORF">JCR31_04225</name>
</gene>
<dbReference type="EMBL" id="JAEFBZ010000001">
    <property type="protein sequence ID" value="MBK1607109.1"/>
    <property type="molecule type" value="Genomic_DNA"/>
</dbReference>
<comment type="caution">
    <text evidence="1">The sequence shown here is derived from an EMBL/GenBank/DDBJ whole genome shotgun (WGS) entry which is preliminary data.</text>
</comment>
<proteinExistence type="predicted"/>
<reference evidence="1 2" key="1">
    <citation type="submission" date="2020-12" db="EMBL/GenBank/DDBJ databases">
        <title>Genome assembly for a thermostable protease producing Bacillus cereus MAKP1 strain isolated from chicken gut.</title>
        <authorList>
            <person name="Malaviya A."/>
        </authorList>
    </citation>
    <scope>NUCLEOTIDE SEQUENCE [LARGE SCALE GENOMIC DNA]</scope>
    <source>
        <strain evidence="1 2">MAKP1</strain>
    </source>
</reference>
<organism evidence="1 2">
    <name type="scientific">Bacillus cereus</name>
    <dbReference type="NCBI Taxonomy" id="1396"/>
    <lineage>
        <taxon>Bacteria</taxon>
        <taxon>Bacillati</taxon>
        <taxon>Bacillota</taxon>
        <taxon>Bacilli</taxon>
        <taxon>Bacillales</taxon>
        <taxon>Bacillaceae</taxon>
        <taxon>Bacillus</taxon>
        <taxon>Bacillus cereus group</taxon>
    </lineage>
</organism>